<dbReference type="InterPro" id="IPR021514">
    <property type="entry name" value="DUF3176"/>
</dbReference>
<name>A0A8H3ZHT7_9PEZI</name>
<proteinExistence type="predicted"/>
<comment type="caution">
    <text evidence="2">The sequence shown here is derived from an EMBL/GenBank/DDBJ whole genome shotgun (WGS) entry which is preliminary data.</text>
</comment>
<feature type="region of interest" description="Disordered" evidence="1">
    <location>
        <begin position="1"/>
        <end position="38"/>
    </location>
</feature>
<evidence type="ECO:0000313" key="3">
    <source>
        <dbReference type="Proteomes" id="UP000434172"/>
    </source>
</evidence>
<dbReference type="Proteomes" id="UP000434172">
    <property type="component" value="Unassembled WGS sequence"/>
</dbReference>
<dbReference type="Pfam" id="PF11374">
    <property type="entry name" value="DUF3176"/>
    <property type="match status" value="1"/>
</dbReference>
<organism evidence="2 3">
    <name type="scientific">Colletotrichum asianum</name>
    <dbReference type="NCBI Taxonomy" id="702518"/>
    <lineage>
        <taxon>Eukaryota</taxon>
        <taxon>Fungi</taxon>
        <taxon>Dikarya</taxon>
        <taxon>Ascomycota</taxon>
        <taxon>Pezizomycotina</taxon>
        <taxon>Sordariomycetes</taxon>
        <taxon>Hypocreomycetidae</taxon>
        <taxon>Glomerellales</taxon>
        <taxon>Glomerellaceae</taxon>
        <taxon>Colletotrichum</taxon>
        <taxon>Colletotrichum gloeosporioides species complex</taxon>
    </lineage>
</organism>
<dbReference type="PANTHER" id="PTHR35394:SF5">
    <property type="entry name" value="DUF3176 DOMAIN-CONTAINING PROTEIN"/>
    <property type="match status" value="1"/>
</dbReference>
<reference evidence="2 3" key="1">
    <citation type="submission" date="2019-12" db="EMBL/GenBank/DDBJ databases">
        <title>A genome sequence resource for the geographically widespread anthracnose pathogen Colletotrichum asianum.</title>
        <authorList>
            <person name="Meng Y."/>
        </authorList>
    </citation>
    <scope>NUCLEOTIDE SEQUENCE [LARGE SCALE GENOMIC DNA]</scope>
    <source>
        <strain evidence="2 3">ICMP 18580</strain>
    </source>
</reference>
<dbReference type="PANTHER" id="PTHR35394">
    <property type="entry name" value="DUF3176 DOMAIN-CONTAINING PROTEIN"/>
    <property type="match status" value="1"/>
</dbReference>
<protein>
    <submittedName>
        <fullName evidence="2">Uncharacterized protein</fullName>
    </submittedName>
</protein>
<evidence type="ECO:0000256" key="1">
    <source>
        <dbReference type="SAM" id="MobiDB-lite"/>
    </source>
</evidence>
<accession>A0A8H3ZHT7</accession>
<dbReference type="EMBL" id="WOWK01000084">
    <property type="protein sequence ID" value="KAF0320304.1"/>
    <property type="molecule type" value="Genomic_DNA"/>
</dbReference>
<dbReference type="OrthoDB" id="5242705at2759"/>
<gene>
    <name evidence="2" type="ORF">GQ607_012400</name>
</gene>
<evidence type="ECO:0000313" key="2">
    <source>
        <dbReference type="EMBL" id="KAF0320304.1"/>
    </source>
</evidence>
<keyword evidence="3" id="KW-1185">Reference proteome</keyword>
<sequence length="714" mass="77990">MFDKYRRKSGIGAHSGPPSLHQESRPPRHNASQSLEEPLVRNFSMNASEAQTESEQDLTSNKALHPVCVTNDDLKSKTPRVSTIFQDFSIRNESKLPPSPNQTTQPVFKPWAPDIALLLTAACLLAAIFATTLSQDGKPQRDWTLPITLNAIDNVLSTLFRACIAAVAAEVICQARWTWFWSDAHGGRPMIDLQHFDSGSRDLLGALRLGGVVKWKSPATVMAVFVVVASFAVGPCVQQAIGTIERVVVDPGEVASIPAAQGVDLDSSFFEAIYRDDEDGKKATERIMRPGMRIALQTAMQSPRGVESSVAPVCPTGNCTFMGLESDAPVLELGEITHASTGLCSFCTDVTPLISVAENNSSIALPNGMNFSLGRTATGMAFGSGDLSWANSVMSERAISLAKQGLSNITVLTTQSPIADRYGAPFVHTRMALSCSLYLCLRSYSGVVQKTQLREKLVSEVPMYHDPMYDGVEHQWVKNGSYLASRTPCVINGRNYTAEAEAGSLNITTFWAPDAAECIYSVAATFADGLSSFLNEAFNETCTFSAFQDGNLWCKNNFWLSELWYRGNATVELVSGHFADIATAVTNQLRRGLGRQEGSMSEVEGQALQYVVFVVIDKGWLAFPAVLLGLEAVLLGVMIARSRRLRDEEAVWKSSILPLIFYRSQFAGSGEVVSSERRLMTVKEMETNARNICVKFSRVRTGDEMSLHRIANAK</sequence>
<dbReference type="AlphaFoldDB" id="A0A8H3ZHT7"/>